<proteinExistence type="predicted"/>
<organism evidence="1 2">
    <name type="scientific">Racocetra persica</name>
    <dbReference type="NCBI Taxonomy" id="160502"/>
    <lineage>
        <taxon>Eukaryota</taxon>
        <taxon>Fungi</taxon>
        <taxon>Fungi incertae sedis</taxon>
        <taxon>Mucoromycota</taxon>
        <taxon>Glomeromycotina</taxon>
        <taxon>Glomeromycetes</taxon>
        <taxon>Diversisporales</taxon>
        <taxon>Gigasporaceae</taxon>
        <taxon>Racocetra</taxon>
    </lineage>
</organism>
<dbReference type="EMBL" id="CAJVQC010010027">
    <property type="protein sequence ID" value="CAG8612012.1"/>
    <property type="molecule type" value="Genomic_DNA"/>
</dbReference>
<evidence type="ECO:0000313" key="1">
    <source>
        <dbReference type="EMBL" id="CAG8612012.1"/>
    </source>
</evidence>
<comment type="caution">
    <text evidence="1">The sequence shown here is derived from an EMBL/GenBank/DDBJ whole genome shotgun (WGS) entry which is preliminary data.</text>
</comment>
<evidence type="ECO:0000313" key="2">
    <source>
        <dbReference type="Proteomes" id="UP000789920"/>
    </source>
</evidence>
<gene>
    <name evidence="1" type="ORF">RPERSI_LOCUS6347</name>
</gene>
<reference evidence="1" key="1">
    <citation type="submission" date="2021-06" db="EMBL/GenBank/DDBJ databases">
        <authorList>
            <person name="Kallberg Y."/>
            <person name="Tangrot J."/>
            <person name="Rosling A."/>
        </authorList>
    </citation>
    <scope>NUCLEOTIDE SEQUENCE</scope>
    <source>
        <strain evidence="1">MA461A</strain>
    </source>
</reference>
<sequence length="172" mass="20079">DINFLNETQKIPSFILTPSQVKQIHFLIDNEIIQPIECINFNTMLEALTIATSVINFRTEHHLIASKARMNAVKRTDEEKPGHKVDFNVTWQDYWKKEKWEVIVGEFSGKPFEPLLDKWIGTLIRLIVSSSILNQCFENKGYYLPLLDNLLNYCEKLEEFINKLNYTGDIEA</sequence>
<protein>
    <submittedName>
        <fullName evidence="1">1612_t:CDS:1</fullName>
    </submittedName>
</protein>
<name>A0ACA9MWU3_9GLOM</name>
<feature type="non-terminal residue" evidence="1">
    <location>
        <position position="1"/>
    </location>
</feature>
<accession>A0ACA9MWU3</accession>
<feature type="non-terminal residue" evidence="1">
    <location>
        <position position="172"/>
    </location>
</feature>
<keyword evidence="2" id="KW-1185">Reference proteome</keyword>
<dbReference type="Proteomes" id="UP000789920">
    <property type="component" value="Unassembled WGS sequence"/>
</dbReference>